<dbReference type="AlphaFoldDB" id="A0A4R7JTB5"/>
<evidence type="ECO:0000313" key="1">
    <source>
        <dbReference type="EMBL" id="TDT41510.1"/>
    </source>
</evidence>
<dbReference type="GO" id="GO:0002143">
    <property type="term" value="P:tRNA wobble position uridine thiolation"/>
    <property type="evidence" value="ECO:0007669"/>
    <property type="project" value="InterPro"/>
</dbReference>
<dbReference type="OrthoDB" id="6183100at2"/>
<reference evidence="1 2" key="1">
    <citation type="submission" date="2019-03" db="EMBL/GenBank/DDBJ databases">
        <title>Genomic Encyclopedia of Type Strains, Phase IV (KMG-IV): sequencing the most valuable type-strain genomes for metagenomic binning, comparative biology and taxonomic classification.</title>
        <authorList>
            <person name="Goeker M."/>
        </authorList>
    </citation>
    <scope>NUCLEOTIDE SEQUENCE [LARGE SCALE GENOMIC DNA]</scope>
    <source>
        <strain evidence="1 2">DSM 15505</strain>
    </source>
</reference>
<sequence>MKTRLHILNKPVDHPRYRRCLEALEPGDVLVLMESGVLVLMDGAHFPSIMDDVQVYAMAEDLAVYSRMQALEADVRPLGYQGLIELVCRLGSPLNW</sequence>
<dbReference type="Gene3D" id="3.40.1260.10">
    <property type="entry name" value="DsrEFH-like"/>
    <property type="match status" value="1"/>
</dbReference>
<dbReference type="InterPro" id="IPR007215">
    <property type="entry name" value="Sulphur_relay_TusB/DsrH"/>
</dbReference>
<name>A0A4R7JTB5_9GAMM</name>
<organism evidence="1 2">
    <name type="scientific">Halospina denitrificans</name>
    <dbReference type="NCBI Taxonomy" id="332522"/>
    <lineage>
        <taxon>Bacteria</taxon>
        <taxon>Pseudomonadati</taxon>
        <taxon>Pseudomonadota</taxon>
        <taxon>Gammaproteobacteria</taxon>
        <taxon>Halospina</taxon>
    </lineage>
</organism>
<dbReference type="Proteomes" id="UP000295830">
    <property type="component" value="Unassembled WGS sequence"/>
</dbReference>
<dbReference type="Pfam" id="PF04077">
    <property type="entry name" value="DsrH"/>
    <property type="match status" value="1"/>
</dbReference>
<comment type="caution">
    <text evidence="1">The sequence shown here is derived from an EMBL/GenBank/DDBJ whole genome shotgun (WGS) entry which is preliminary data.</text>
</comment>
<dbReference type="SUPFAM" id="SSF75169">
    <property type="entry name" value="DsrEFH-like"/>
    <property type="match status" value="1"/>
</dbReference>
<proteinExistence type="predicted"/>
<gene>
    <name evidence="1" type="ORF">DES49_1606</name>
</gene>
<dbReference type="EMBL" id="SOAX01000003">
    <property type="protein sequence ID" value="TDT41510.1"/>
    <property type="molecule type" value="Genomic_DNA"/>
</dbReference>
<evidence type="ECO:0000313" key="2">
    <source>
        <dbReference type="Proteomes" id="UP000295830"/>
    </source>
</evidence>
<keyword evidence="2" id="KW-1185">Reference proteome</keyword>
<protein>
    <submittedName>
        <fullName evidence="1">Sulfur relay protein TusB/DsrH</fullName>
    </submittedName>
</protein>
<dbReference type="RefSeq" id="WP_133735873.1">
    <property type="nucleotide sequence ID" value="NZ_SOAX01000003.1"/>
</dbReference>
<dbReference type="GO" id="GO:0005737">
    <property type="term" value="C:cytoplasm"/>
    <property type="evidence" value="ECO:0007669"/>
    <property type="project" value="InterPro"/>
</dbReference>
<accession>A0A4R7JTB5</accession>
<dbReference type="InterPro" id="IPR027396">
    <property type="entry name" value="DsrEFH-like"/>
</dbReference>